<dbReference type="AlphaFoldDB" id="A0A238W7J8"/>
<evidence type="ECO:0000313" key="2">
    <source>
        <dbReference type="Proteomes" id="UP000198379"/>
    </source>
</evidence>
<evidence type="ECO:0000313" key="1">
    <source>
        <dbReference type="EMBL" id="SNR41669.1"/>
    </source>
</evidence>
<keyword evidence="1" id="KW-0560">Oxidoreductase</keyword>
<dbReference type="RefSeq" id="WP_089370022.1">
    <property type="nucleotide sequence ID" value="NZ_BMEP01000002.1"/>
</dbReference>
<organism evidence="1 2">
    <name type="scientific">Dokdonia pacifica</name>
    <dbReference type="NCBI Taxonomy" id="1627892"/>
    <lineage>
        <taxon>Bacteria</taxon>
        <taxon>Pseudomonadati</taxon>
        <taxon>Bacteroidota</taxon>
        <taxon>Flavobacteriia</taxon>
        <taxon>Flavobacteriales</taxon>
        <taxon>Flavobacteriaceae</taxon>
        <taxon>Dokdonia</taxon>
    </lineage>
</organism>
<protein>
    <submittedName>
        <fullName evidence="1">Ferredoxin subunit of nitrite reductase or a ring-hydroxylating dioxygenase</fullName>
    </submittedName>
</protein>
<dbReference type="PROSITE" id="PS51257">
    <property type="entry name" value="PROKAR_LIPOPROTEIN"/>
    <property type="match status" value="1"/>
</dbReference>
<dbReference type="OrthoDB" id="1201186at2"/>
<name>A0A238W7J8_9FLAO</name>
<dbReference type="EMBL" id="FZNY01000001">
    <property type="protein sequence ID" value="SNR41669.1"/>
    <property type="molecule type" value="Genomic_DNA"/>
</dbReference>
<sequence length="140" mass="15079">MRNTLLFSCIILLLAGCSSDDNRRSNNPFIVDIGFSIQLGNINALDLQIPSNPIYVPNGGVRGIFVINTGSGLLAWEASDPNHSPNECSTMVIDGIEVVCQCDDAHTYNLFTGQASGEVLDFAMVPYRVEQSGDVIVVSN</sequence>
<gene>
    <name evidence="1" type="ORF">SAMN06265376_101702</name>
</gene>
<dbReference type="Proteomes" id="UP000198379">
    <property type="component" value="Unassembled WGS sequence"/>
</dbReference>
<proteinExistence type="predicted"/>
<reference evidence="1 2" key="1">
    <citation type="submission" date="2017-06" db="EMBL/GenBank/DDBJ databases">
        <authorList>
            <person name="Kim H.J."/>
            <person name="Triplett B.A."/>
        </authorList>
    </citation>
    <scope>NUCLEOTIDE SEQUENCE [LARGE SCALE GENOMIC DNA]</scope>
    <source>
        <strain evidence="1 2">DSM 25597</strain>
    </source>
</reference>
<keyword evidence="2" id="KW-1185">Reference proteome</keyword>
<dbReference type="GO" id="GO:0051213">
    <property type="term" value="F:dioxygenase activity"/>
    <property type="evidence" value="ECO:0007669"/>
    <property type="project" value="UniProtKB-KW"/>
</dbReference>
<keyword evidence="1" id="KW-0223">Dioxygenase</keyword>
<accession>A0A238W7J8</accession>